<reference evidence="1 2" key="2">
    <citation type="journal article" date="2013" name="Plant Cell Physiol.">
        <title>Rice Annotation Project Database (RAP-DB): an integrative and interactive database for rice genomics.</title>
        <authorList>
            <person name="Sakai H."/>
            <person name="Lee S.S."/>
            <person name="Tanaka T."/>
            <person name="Numa H."/>
            <person name="Kim J."/>
            <person name="Kawahara Y."/>
            <person name="Wakimoto H."/>
            <person name="Yang C.C."/>
            <person name="Iwamoto M."/>
            <person name="Abe T."/>
            <person name="Yamada Y."/>
            <person name="Muto A."/>
            <person name="Inokuchi H."/>
            <person name="Ikemura T."/>
            <person name="Matsumoto T."/>
            <person name="Sasaki T."/>
            <person name="Itoh T."/>
        </authorList>
    </citation>
    <scope>NUCLEOTIDE SEQUENCE [LARGE SCALE GENOMIC DNA]</scope>
    <source>
        <strain evidence="2">cv. Nipponbare</strain>
    </source>
</reference>
<gene>
    <name evidence="1" type="ordered locus">Os12g0107733</name>
    <name evidence="1" type="ORF">OSNPB_120107733</name>
</gene>
<organism evidence="1 2">
    <name type="scientific">Oryza sativa subsp. japonica</name>
    <name type="common">Rice</name>
    <dbReference type="NCBI Taxonomy" id="39947"/>
    <lineage>
        <taxon>Eukaryota</taxon>
        <taxon>Viridiplantae</taxon>
        <taxon>Streptophyta</taxon>
        <taxon>Embryophyta</taxon>
        <taxon>Tracheophyta</taxon>
        <taxon>Spermatophyta</taxon>
        <taxon>Magnoliopsida</taxon>
        <taxon>Liliopsida</taxon>
        <taxon>Poales</taxon>
        <taxon>Poaceae</taxon>
        <taxon>BOP clade</taxon>
        <taxon>Oryzoideae</taxon>
        <taxon>Oryzeae</taxon>
        <taxon>Oryzinae</taxon>
        <taxon>Oryza</taxon>
        <taxon>Oryza sativa</taxon>
    </lineage>
</organism>
<dbReference type="Proteomes" id="UP000059680">
    <property type="component" value="Chromosome 12"/>
</dbReference>
<keyword evidence="2" id="KW-1185">Reference proteome</keyword>
<evidence type="ECO:0000313" key="1">
    <source>
        <dbReference type="EMBL" id="BAT15518.1"/>
    </source>
</evidence>
<sequence length="206" mass="21192">MPCATFVARPGAALRPRPDLLELPEHLPGIRSHRRRLVHAVQRQLQRVHELVARGPIVAVAHQLEVEHLAGPLLLDNGRHPLRQVHAVGGLGGGFAGEELEDDDAEAVHVGLGTGLLELGQLGGAVAEGAGGGEDVGVGSSCHEAGEAEVGDLGVGVVVEEDIAGGEVAVDDGHVVVEESKATGCALGDRHPRLPADRSVGRASCT</sequence>
<dbReference type="FunCoup" id="A0A0P0Y5Y6">
    <property type="interactions" value="15"/>
</dbReference>
<dbReference type="InParanoid" id="A0A0P0Y5Y6"/>
<proteinExistence type="predicted"/>
<reference evidence="1 2" key="3">
    <citation type="journal article" date="2013" name="Rice">
        <title>Improvement of the Oryza sativa Nipponbare reference genome using next generation sequence and optical map data.</title>
        <authorList>
            <person name="Kawahara Y."/>
            <person name="de la Bastide M."/>
            <person name="Hamilton J.P."/>
            <person name="Kanamori H."/>
            <person name="McCombie W.R."/>
            <person name="Ouyang S."/>
            <person name="Schwartz D.C."/>
            <person name="Tanaka T."/>
            <person name="Wu J."/>
            <person name="Zhou S."/>
            <person name="Childs K.L."/>
            <person name="Davidson R.M."/>
            <person name="Lin H."/>
            <person name="Quesada-Ocampo L."/>
            <person name="Vaillancourt B."/>
            <person name="Sakai H."/>
            <person name="Lee S.S."/>
            <person name="Kim J."/>
            <person name="Numa H."/>
            <person name="Itoh T."/>
            <person name="Buell C.R."/>
            <person name="Matsumoto T."/>
        </authorList>
    </citation>
    <scope>NUCLEOTIDE SEQUENCE [LARGE SCALE GENOMIC DNA]</scope>
    <source>
        <strain evidence="2">cv. Nipponbare</strain>
    </source>
</reference>
<dbReference type="AlphaFoldDB" id="A0A0P0Y5Y6"/>
<dbReference type="PaxDb" id="39947-A0A0P0Y5Y6"/>
<evidence type="ECO:0000313" key="2">
    <source>
        <dbReference type="Proteomes" id="UP000059680"/>
    </source>
</evidence>
<feature type="non-terminal residue" evidence="1">
    <location>
        <position position="206"/>
    </location>
</feature>
<name>A0A0P0Y5Y6_ORYSJ</name>
<protein>
    <submittedName>
        <fullName evidence="1">Os12g0107733 protein</fullName>
    </submittedName>
</protein>
<dbReference type="EMBL" id="AP014968">
    <property type="protein sequence ID" value="BAT15518.1"/>
    <property type="molecule type" value="Genomic_DNA"/>
</dbReference>
<accession>A0A0P0Y5Y6</accession>
<reference evidence="2" key="1">
    <citation type="journal article" date="2005" name="Nature">
        <title>The map-based sequence of the rice genome.</title>
        <authorList>
            <consortium name="International rice genome sequencing project (IRGSP)"/>
            <person name="Matsumoto T."/>
            <person name="Wu J."/>
            <person name="Kanamori H."/>
            <person name="Katayose Y."/>
            <person name="Fujisawa M."/>
            <person name="Namiki N."/>
            <person name="Mizuno H."/>
            <person name="Yamamoto K."/>
            <person name="Antonio B.A."/>
            <person name="Baba T."/>
            <person name="Sakata K."/>
            <person name="Nagamura Y."/>
            <person name="Aoki H."/>
            <person name="Arikawa K."/>
            <person name="Arita K."/>
            <person name="Bito T."/>
            <person name="Chiden Y."/>
            <person name="Fujitsuka N."/>
            <person name="Fukunaka R."/>
            <person name="Hamada M."/>
            <person name="Harada C."/>
            <person name="Hayashi A."/>
            <person name="Hijishita S."/>
            <person name="Honda M."/>
            <person name="Hosokawa S."/>
            <person name="Ichikawa Y."/>
            <person name="Idonuma A."/>
            <person name="Iijima M."/>
            <person name="Ikeda M."/>
            <person name="Ikeno M."/>
            <person name="Ito K."/>
            <person name="Ito S."/>
            <person name="Ito T."/>
            <person name="Ito Y."/>
            <person name="Ito Y."/>
            <person name="Iwabuchi A."/>
            <person name="Kamiya K."/>
            <person name="Karasawa W."/>
            <person name="Kurita K."/>
            <person name="Katagiri S."/>
            <person name="Kikuta A."/>
            <person name="Kobayashi H."/>
            <person name="Kobayashi N."/>
            <person name="Machita K."/>
            <person name="Maehara T."/>
            <person name="Masukawa M."/>
            <person name="Mizubayashi T."/>
            <person name="Mukai Y."/>
            <person name="Nagasaki H."/>
            <person name="Nagata Y."/>
            <person name="Naito S."/>
            <person name="Nakashima M."/>
            <person name="Nakama Y."/>
            <person name="Nakamichi Y."/>
            <person name="Nakamura M."/>
            <person name="Meguro A."/>
            <person name="Negishi M."/>
            <person name="Ohta I."/>
            <person name="Ohta T."/>
            <person name="Okamoto M."/>
            <person name="Ono N."/>
            <person name="Saji S."/>
            <person name="Sakaguchi M."/>
            <person name="Sakai K."/>
            <person name="Shibata M."/>
            <person name="Shimokawa T."/>
            <person name="Song J."/>
            <person name="Takazaki Y."/>
            <person name="Terasawa K."/>
            <person name="Tsugane M."/>
            <person name="Tsuji K."/>
            <person name="Ueda S."/>
            <person name="Waki K."/>
            <person name="Yamagata H."/>
            <person name="Yamamoto M."/>
            <person name="Yamamoto S."/>
            <person name="Yamane H."/>
            <person name="Yoshiki S."/>
            <person name="Yoshihara R."/>
            <person name="Yukawa K."/>
            <person name="Zhong H."/>
            <person name="Yano M."/>
            <person name="Yuan Q."/>
            <person name="Ouyang S."/>
            <person name="Liu J."/>
            <person name="Jones K.M."/>
            <person name="Gansberger K."/>
            <person name="Moffat K."/>
            <person name="Hill J."/>
            <person name="Bera J."/>
            <person name="Fadrosh D."/>
            <person name="Jin S."/>
            <person name="Johri S."/>
            <person name="Kim M."/>
            <person name="Overton L."/>
            <person name="Reardon M."/>
            <person name="Tsitrin T."/>
            <person name="Vuong H."/>
            <person name="Weaver B."/>
            <person name="Ciecko A."/>
            <person name="Tallon L."/>
            <person name="Jackson J."/>
            <person name="Pai G."/>
            <person name="Aken S.V."/>
            <person name="Utterback T."/>
            <person name="Reidmuller S."/>
            <person name="Feldblyum T."/>
            <person name="Hsiao J."/>
            <person name="Zismann V."/>
            <person name="Iobst S."/>
            <person name="de Vazeille A.R."/>
            <person name="Buell C.R."/>
            <person name="Ying K."/>
            <person name="Li Y."/>
            <person name="Lu T."/>
            <person name="Huang Y."/>
            <person name="Zhao Q."/>
            <person name="Feng Q."/>
            <person name="Zhang L."/>
            <person name="Zhu J."/>
            <person name="Weng Q."/>
            <person name="Mu J."/>
            <person name="Lu Y."/>
            <person name="Fan D."/>
            <person name="Liu Y."/>
            <person name="Guan J."/>
            <person name="Zhang Y."/>
            <person name="Yu S."/>
            <person name="Liu X."/>
            <person name="Zhang Y."/>
            <person name="Hong G."/>
            <person name="Han B."/>
            <person name="Choisne N."/>
            <person name="Demange N."/>
            <person name="Orjeda G."/>
            <person name="Samain S."/>
            <person name="Cattolico L."/>
            <person name="Pelletier E."/>
            <person name="Couloux A."/>
            <person name="Segurens B."/>
            <person name="Wincker P."/>
            <person name="D'Hont A."/>
            <person name="Scarpelli C."/>
            <person name="Weissenbach J."/>
            <person name="Salanoubat M."/>
            <person name="Quetier F."/>
            <person name="Yu Y."/>
            <person name="Kim H.R."/>
            <person name="Rambo T."/>
            <person name="Currie J."/>
            <person name="Collura K."/>
            <person name="Luo M."/>
            <person name="Yang T."/>
            <person name="Ammiraju J.S.S."/>
            <person name="Engler F."/>
            <person name="Soderlund C."/>
            <person name="Wing R.A."/>
            <person name="Palmer L.E."/>
            <person name="de la Bastide M."/>
            <person name="Spiegel L."/>
            <person name="Nascimento L."/>
            <person name="Zutavern T."/>
            <person name="O'Shaughnessy A."/>
            <person name="Dike S."/>
            <person name="Dedhia N."/>
            <person name="Preston R."/>
            <person name="Balija V."/>
            <person name="McCombie W.R."/>
            <person name="Chow T."/>
            <person name="Chen H."/>
            <person name="Chung M."/>
            <person name="Chen C."/>
            <person name="Shaw J."/>
            <person name="Wu H."/>
            <person name="Hsiao K."/>
            <person name="Chao Y."/>
            <person name="Chu M."/>
            <person name="Cheng C."/>
            <person name="Hour A."/>
            <person name="Lee P."/>
            <person name="Lin S."/>
            <person name="Lin Y."/>
            <person name="Liou J."/>
            <person name="Liu S."/>
            <person name="Hsing Y."/>
            <person name="Raghuvanshi S."/>
            <person name="Mohanty A."/>
            <person name="Bharti A.K."/>
            <person name="Gaur A."/>
            <person name="Gupta V."/>
            <person name="Kumar D."/>
            <person name="Ravi V."/>
            <person name="Vij S."/>
            <person name="Kapur A."/>
            <person name="Khurana P."/>
            <person name="Khurana P."/>
            <person name="Khurana J.P."/>
            <person name="Tyagi A.K."/>
            <person name="Gaikwad K."/>
            <person name="Singh A."/>
            <person name="Dalal V."/>
            <person name="Srivastava S."/>
            <person name="Dixit A."/>
            <person name="Pal A.K."/>
            <person name="Ghazi I.A."/>
            <person name="Yadav M."/>
            <person name="Pandit A."/>
            <person name="Bhargava A."/>
            <person name="Sureshbabu K."/>
            <person name="Batra K."/>
            <person name="Sharma T.R."/>
            <person name="Mohapatra T."/>
            <person name="Singh N.K."/>
            <person name="Messing J."/>
            <person name="Nelson A.B."/>
            <person name="Fuks G."/>
            <person name="Kavchok S."/>
            <person name="Keizer G."/>
            <person name="Linton E."/>
            <person name="Llaca V."/>
            <person name="Song R."/>
            <person name="Tanyolac B."/>
            <person name="Young S."/>
            <person name="Ho-Il K."/>
            <person name="Hahn J.H."/>
            <person name="Sangsakoo G."/>
            <person name="Vanavichit A."/>
            <person name="de Mattos Luiz.A.T."/>
            <person name="Zimmer P.D."/>
            <person name="Malone G."/>
            <person name="Dellagostin O."/>
            <person name="de Oliveira A.C."/>
            <person name="Bevan M."/>
            <person name="Bancroft I."/>
            <person name="Minx P."/>
            <person name="Cordum H."/>
            <person name="Wilson R."/>
            <person name="Cheng Z."/>
            <person name="Jin W."/>
            <person name="Jiang J."/>
            <person name="Leong S.A."/>
            <person name="Iwama H."/>
            <person name="Gojobori T."/>
            <person name="Itoh T."/>
            <person name="Niimura Y."/>
            <person name="Fujii Y."/>
            <person name="Habara T."/>
            <person name="Sakai H."/>
            <person name="Sato Y."/>
            <person name="Wilson G."/>
            <person name="Kumar K."/>
            <person name="McCouch S."/>
            <person name="Juretic N."/>
            <person name="Hoen D."/>
            <person name="Wright S."/>
            <person name="Bruskiewich R."/>
            <person name="Bureau T."/>
            <person name="Miyao A."/>
            <person name="Hirochika H."/>
            <person name="Nishikawa T."/>
            <person name="Kadowaki K."/>
            <person name="Sugiura M."/>
            <person name="Burr B."/>
            <person name="Sasaki T."/>
        </authorList>
    </citation>
    <scope>NUCLEOTIDE SEQUENCE [LARGE SCALE GENOMIC DNA]</scope>
    <source>
        <strain evidence="2">cv. Nipponbare</strain>
    </source>
</reference>
<dbReference type="AntiFam" id="ANF00226">
    <property type="entry name" value="Shadow ORF (opposite pknB)"/>
</dbReference>
<dbReference type="Gramene" id="Os12t0107733-00">
    <property type="protein sequence ID" value="Os12t0107733-00"/>
    <property type="gene ID" value="Os12g0107733"/>
</dbReference>